<evidence type="ECO:0000313" key="2">
    <source>
        <dbReference type="Proteomes" id="UP001449225"/>
    </source>
</evidence>
<name>A0ABU9TU83_9GAMM</name>
<organism evidence="1 2">
    <name type="scientific">Neptuniibacter pectenicola</name>
    <dbReference type="NCBI Taxonomy" id="1806669"/>
    <lineage>
        <taxon>Bacteria</taxon>
        <taxon>Pseudomonadati</taxon>
        <taxon>Pseudomonadota</taxon>
        <taxon>Gammaproteobacteria</taxon>
        <taxon>Oceanospirillales</taxon>
        <taxon>Oceanospirillaceae</taxon>
        <taxon>Neptuniibacter</taxon>
    </lineage>
</organism>
<gene>
    <name evidence="1" type="ORF">WNY58_10180</name>
</gene>
<dbReference type="Proteomes" id="UP001449225">
    <property type="component" value="Unassembled WGS sequence"/>
</dbReference>
<evidence type="ECO:0000313" key="1">
    <source>
        <dbReference type="EMBL" id="MEM5536757.1"/>
    </source>
</evidence>
<dbReference type="EMBL" id="JBBMRA010000008">
    <property type="protein sequence ID" value="MEM5536757.1"/>
    <property type="molecule type" value="Genomic_DNA"/>
</dbReference>
<sequence length="92" mass="11072">MPKLIKDFRNYQFVYYWYEKDAGKVSPYFPTLNHAEDWFVQQQRVNYPGPERRKPACDKHHTTRRRAADTTIKVDLDISREKISELKQLLIA</sequence>
<keyword evidence="2" id="KW-1185">Reference proteome</keyword>
<reference evidence="1 2" key="1">
    <citation type="submission" date="2024-03" db="EMBL/GenBank/DDBJ databases">
        <title>Community enrichment and isolation of bacterial strains for fucoidan degradation.</title>
        <authorList>
            <person name="Sichert A."/>
        </authorList>
    </citation>
    <scope>NUCLEOTIDE SEQUENCE [LARGE SCALE GENOMIC DNA]</scope>
    <source>
        <strain evidence="1 2">AS76</strain>
    </source>
</reference>
<protein>
    <submittedName>
        <fullName evidence="1">Uncharacterized protein</fullName>
    </submittedName>
</protein>
<comment type="caution">
    <text evidence="1">The sequence shown here is derived from an EMBL/GenBank/DDBJ whole genome shotgun (WGS) entry which is preliminary data.</text>
</comment>
<dbReference type="RefSeq" id="WP_342854456.1">
    <property type="nucleotide sequence ID" value="NZ_JBBMRA010000008.1"/>
</dbReference>
<proteinExistence type="predicted"/>
<accession>A0ABU9TU83</accession>